<proteinExistence type="predicted"/>
<sequence length="510" mass="56752">MCSRLQIQASTHPGCHWASYRRKYFPIWVISQIRQGIELAFKMDQATAGVLVCIIALQGLLFVAVVAVLLAKYYRVNLVLKSYYEIMLLIRIRAMHRVNKASNGQQLEPTGPTLGTSAANVQQPHPEPQTIVLDDGISIAADDVQIKFSQLQMEDELGQGAFGTVYRAVFNNWSAGERSIVAVKTVEDADPSRIVQFLKEGLLMKSFNHPNVLKLLGLTFDRSGQPLIVLPFMANGDLKSFLVKQKQNLSHTQLTMFAYHVALGMEYLEEQQFVHRDLAARNCLVDDKLVAKIADFGLSRDLDESDYYTSGEKQAKLPIKWMAPESMERKVYNTKTDVWSYGVLLWELFSRGRTPYPDIHNRDVHSYLRQGKRMNPPRFCPTKISAIMRHCWLDSAKKRWSFGQIVQELEPLVTHGNAQGIAPSCAKPVHGPCSLNVPGVPPQMVSGSAISGKDRSPSAACRGLQGASAGGSGRVDDRFSMEVLKSGVGKPDGGDYRREADCYQQSSSSV</sequence>
<dbReference type="Pfam" id="PF07714">
    <property type="entry name" value="PK_Tyr_Ser-Thr"/>
    <property type="match status" value="1"/>
</dbReference>
<keyword evidence="8" id="KW-1185">Reference proteome</keyword>
<dbReference type="InterPro" id="IPR017441">
    <property type="entry name" value="Protein_kinase_ATP_BS"/>
</dbReference>
<comment type="catalytic activity">
    <reaction evidence="2">
        <text>L-tyrosyl-[protein] + ATP = O-phospho-L-tyrosyl-[protein] + ADP + H(+)</text>
        <dbReference type="Rhea" id="RHEA:10596"/>
        <dbReference type="Rhea" id="RHEA-COMP:10136"/>
        <dbReference type="Rhea" id="RHEA-COMP:20101"/>
        <dbReference type="ChEBI" id="CHEBI:15378"/>
        <dbReference type="ChEBI" id="CHEBI:30616"/>
        <dbReference type="ChEBI" id="CHEBI:46858"/>
        <dbReference type="ChEBI" id="CHEBI:61978"/>
        <dbReference type="ChEBI" id="CHEBI:456216"/>
        <dbReference type="EC" id="2.7.10.1"/>
    </reaction>
</comment>
<reference evidence="7" key="1">
    <citation type="submission" date="2022-11" db="UniProtKB">
        <authorList>
            <consortium name="EnsemblMetazoa"/>
        </authorList>
    </citation>
    <scope>IDENTIFICATION</scope>
</reference>
<dbReference type="SMART" id="SM00219">
    <property type="entry name" value="TyrKc"/>
    <property type="match status" value="1"/>
</dbReference>
<dbReference type="GO" id="GO:0004714">
    <property type="term" value="F:transmembrane receptor protein tyrosine kinase activity"/>
    <property type="evidence" value="ECO:0007669"/>
    <property type="project" value="UniProtKB-EC"/>
</dbReference>
<dbReference type="PROSITE" id="PS50011">
    <property type="entry name" value="PROTEIN_KINASE_DOM"/>
    <property type="match status" value="1"/>
</dbReference>
<dbReference type="Gene3D" id="3.30.200.20">
    <property type="entry name" value="Phosphorylase Kinase, domain 1"/>
    <property type="match status" value="1"/>
</dbReference>
<dbReference type="PROSITE" id="PS00107">
    <property type="entry name" value="PROTEIN_KINASE_ATP"/>
    <property type="match status" value="1"/>
</dbReference>
<dbReference type="GO" id="GO:0007399">
    <property type="term" value="P:nervous system development"/>
    <property type="evidence" value="ECO:0007669"/>
    <property type="project" value="TreeGrafter"/>
</dbReference>
<dbReference type="RefSeq" id="XP_038071242.1">
    <property type="nucleotide sequence ID" value="XM_038215314.1"/>
</dbReference>
<dbReference type="InterPro" id="IPR001245">
    <property type="entry name" value="Ser-Thr/Tyr_kinase_cat_dom"/>
</dbReference>
<dbReference type="InterPro" id="IPR050122">
    <property type="entry name" value="RTK"/>
</dbReference>
<feature type="region of interest" description="Disordered" evidence="4">
    <location>
        <begin position="447"/>
        <end position="510"/>
    </location>
</feature>
<keyword evidence="5" id="KW-0812">Transmembrane</keyword>
<dbReference type="SUPFAM" id="SSF56112">
    <property type="entry name" value="Protein kinase-like (PK-like)"/>
    <property type="match status" value="1"/>
</dbReference>
<comment type="subcellular location">
    <subcellularLocation>
        <location evidence="1">Membrane</location>
        <topology evidence="1">Single-pass membrane protein</topology>
    </subcellularLocation>
</comment>
<protein>
    <recommendedName>
        <fullName evidence="6">Protein kinase domain-containing protein</fullName>
    </recommendedName>
</protein>
<dbReference type="EnsemblMetazoa" id="XM_038215314.1">
    <property type="protein sequence ID" value="XP_038071242.1"/>
    <property type="gene ID" value="LOC119740114"/>
</dbReference>
<evidence type="ECO:0000256" key="2">
    <source>
        <dbReference type="ARBA" id="ARBA00051243"/>
    </source>
</evidence>
<accession>A0A914B709</accession>
<dbReference type="GO" id="GO:0016477">
    <property type="term" value="P:cell migration"/>
    <property type="evidence" value="ECO:0007669"/>
    <property type="project" value="TreeGrafter"/>
</dbReference>
<keyword evidence="3" id="KW-0067">ATP-binding</keyword>
<keyword evidence="5" id="KW-0472">Membrane</keyword>
<dbReference type="PROSITE" id="PS00109">
    <property type="entry name" value="PROTEIN_KINASE_TYR"/>
    <property type="match status" value="1"/>
</dbReference>
<feature type="compositionally biased region" description="Basic and acidic residues" evidence="4">
    <location>
        <begin position="492"/>
        <end position="501"/>
    </location>
</feature>
<dbReference type="InterPro" id="IPR008266">
    <property type="entry name" value="Tyr_kinase_AS"/>
</dbReference>
<dbReference type="Proteomes" id="UP000887568">
    <property type="component" value="Unplaced"/>
</dbReference>
<dbReference type="GO" id="GO:0007169">
    <property type="term" value="P:cell surface receptor protein tyrosine kinase signaling pathway"/>
    <property type="evidence" value="ECO:0007669"/>
    <property type="project" value="TreeGrafter"/>
</dbReference>
<evidence type="ECO:0000256" key="1">
    <source>
        <dbReference type="ARBA" id="ARBA00004167"/>
    </source>
</evidence>
<dbReference type="GO" id="GO:0043235">
    <property type="term" value="C:receptor complex"/>
    <property type="evidence" value="ECO:0007669"/>
    <property type="project" value="TreeGrafter"/>
</dbReference>
<feature type="binding site" evidence="3">
    <location>
        <position position="184"/>
    </location>
    <ligand>
        <name>ATP</name>
        <dbReference type="ChEBI" id="CHEBI:30616"/>
    </ligand>
</feature>
<dbReference type="InterPro" id="IPR011009">
    <property type="entry name" value="Kinase-like_dom_sf"/>
</dbReference>
<feature type="transmembrane region" description="Helical" evidence="5">
    <location>
        <begin position="48"/>
        <end position="71"/>
    </location>
</feature>
<dbReference type="InterPro" id="IPR000719">
    <property type="entry name" value="Prot_kinase_dom"/>
</dbReference>
<organism evidence="7 8">
    <name type="scientific">Patiria miniata</name>
    <name type="common">Bat star</name>
    <name type="synonym">Asterina miniata</name>
    <dbReference type="NCBI Taxonomy" id="46514"/>
    <lineage>
        <taxon>Eukaryota</taxon>
        <taxon>Metazoa</taxon>
        <taxon>Echinodermata</taxon>
        <taxon>Eleutherozoa</taxon>
        <taxon>Asterozoa</taxon>
        <taxon>Asteroidea</taxon>
        <taxon>Valvatacea</taxon>
        <taxon>Valvatida</taxon>
        <taxon>Asterinidae</taxon>
        <taxon>Patiria</taxon>
    </lineage>
</organism>
<evidence type="ECO:0000259" key="6">
    <source>
        <dbReference type="PROSITE" id="PS50011"/>
    </source>
</evidence>
<evidence type="ECO:0000256" key="3">
    <source>
        <dbReference type="PROSITE-ProRule" id="PRU10141"/>
    </source>
</evidence>
<dbReference type="GO" id="GO:0005524">
    <property type="term" value="F:ATP binding"/>
    <property type="evidence" value="ECO:0007669"/>
    <property type="project" value="UniProtKB-UniRule"/>
</dbReference>
<dbReference type="AlphaFoldDB" id="A0A914B709"/>
<dbReference type="PANTHER" id="PTHR24416">
    <property type="entry name" value="TYROSINE-PROTEIN KINASE RECEPTOR"/>
    <property type="match status" value="1"/>
</dbReference>
<dbReference type="CDD" id="cd00192">
    <property type="entry name" value="PTKc"/>
    <property type="match status" value="1"/>
</dbReference>
<dbReference type="Gene3D" id="1.10.510.10">
    <property type="entry name" value="Transferase(Phosphotransferase) domain 1"/>
    <property type="match status" value="1"/>
</dbReference>
<evidence type="ECO:0000256" key="4">
    <source>
        <dbReference type="SAM" id="MobiDB-lite"/>
    </source>
</evidence>
<keyword evidence="3" id="KW-0547">Nucleotide-binding</keyword>
<name>A0A914B709_PATMI</name>
<dbReference type="PANTHER" id="PTHR24416:SF564">
    <property type="entry name" value="MACROPHAGE-STIMULATING PROTEIN RECEPTOR"/>
    <property type="match status" value="1"/>
</dbReference>
<evidence type="ECO:0000313" key="8">
    <source>
        <dbReference type="Proteomes" id="UP000887568"/>
    </source>
</evidence>
<feature type="domain" description="Protein kinase" evidence="6">
    <location>
        <begin position="151"/>
        <end position="413"/>
    </location>
</feature>
<dbReference type="OMA" id="EPRRESC"/>
<dbReference type="GO" id="GO:0005886">
    <property type="term" value="C:plasma membrane"/>
    <property type="evidence" value="ECO:0007669"/>
    <property type="project" value="TreeGrafter"/>
</dbReference>
<dbReference type="OrthoDB" id="98077at2759"/>
<evidence type="ECO:0000256" key="5">
    <source>
        <dbReference type="SAM" id="Phobius"/>
    </source>
</evidence>
<dbReference type="InterPro" id="IPR020635">
    <property type="entry name" value="Tyr_kinase_cat_dom"/>
</dbReference>
<dbReference type="FunFam" id="1.10.510.10:FF:000743">
    <property type="entry name" value="Predicted protein"/>
    <property type="match status" value="1"/>
</dbReference>
<keyword evidence="5" id="KW-1133">Transmembrane helix</keyword>
<evidence type="ECO:0000313" key="7">
    <source>
        <dbReference type="EnsemblMetazoa" id="XP_038071242.1"/>
    </source>
</evidence>
<dbReference type="GeneID" id="119740114"/>
<dbReference type="PRINTS" id="PR00109">
    <property type="entry name" value="TYRKINASE"/>
</dbReference>